<dbReference type="PANTHER" id="PTHR33930">
    <property type="entry name" value="ALKYL HYDROPEROXIDE REDUCTASE AHPD"/>
    <property type="match status" value="1"/>
</dbReference>
<dbReference type="InterPro" id="IPR004675">
    <property type="entry name" value="AhpD_core"/>
</dbReference>
<protein>
    <submittedName>
        <fullName evidence="2">Carboxymuconolactone decarboxylase family protein</fullName>
    </submittedName>
</protein>
<feature type="domain" description="Carboxymuconolactone decarboxylase-like" evidence="1">
    <location>
        <begin position="22"/>
        <end position="104"/>
    </location>
</feature>
<dbReference type="Pfam" id="PF02627">
    <property type="entry name" value="CMD"/>
    <property type="match status" value="1"/>
</dbReference>
<dbReference type="Proteomes" id="UP000259610">
    <property type="component" value="Unassembled WGS sequence"/>
</dbReference>
<dbReference type="EMBL" id="DMAN01000437">
    <property type="protein sequence ID" value="HAE29294.1"/>
    <property type="molecule type" value="Genomic_DNA"/>
</dbReference>
<dbReference type="GO" id="GO:0051920">
    <property type="term" value="F:peroxiredoxin activity"/>
    <property type="evidence" value="ECO:0007669"/>
    <property type="project" value="InterPro"/>
</dbReference>
<evidence type="ECO:0000313" key="2">
    <source>
        <dbReference type="EMBL" id="HAE29294.1"/>
    </source>
</evidence>
<proteinExistence type="predicted"/>
<gene>
    <name evidence="2" type="ORF">DCG58_19200</name>
</gene>
<sequence>MSIKEKLTAAKTRMSAFAKTSPDLFDGFMLVSKTATRSGTFTTAQKELIATTLSVAKGRDDCILYHVDAARRHGADEAALIEVLEVAVEMGGGPAVMYAGKALEAFRALDRVP</sequence>
<comment type="caution">
    <text evidence="2">The sequence shown here is derived from an EMBL/GenBank/DDBJ whole genome shotgun (WGS) entry which is preliminary data.</text>
</comment>
<dbReference type="InterPro" id="IPR003779">
    <property type="entry name" value="CMD-like"/>
</dbReference>
<evidence type="ECO:0000313" key="3">
    <source>
        <dbReference type="Proteomes" id="UP000259610"/>
    </source>
</evidence>
<dbReference type="InterPro" id="IPR029032">
    <property type="entry name" value="AhpD-like"/>
</dbReference>
<dbReference type="AlphaFoldDB" id="A0A3B9H4W3"/>
<dbReference type="SUPFAM" id="SSF69118">
    <property type="entry name" value="AhpD-like"/>
    <property type="match status" value="1"/>
</dbReference>
<organism evidence="2 3">
    <name type="scientific">Hyphomonas adhaerens</name>
    <dbReference type="NCBI Taxonomy" id="81029"/>
    <lineage>
        <taxon>Bacteria</taxon>
        <taxon>Pseudomonadati</taxon>
        <taxon>Pseudomonadota</taxon>
        <taxon>Alphaproteobacteria</taxon>
        <taxon>Hyphomonadales</taxon>
        <taxon>Hyphomonadaceae</taxon>
        <taxon>Hyphomonas</taxon>
    </lineage>
</organism>
<dbReference type="PANTHER" id="PTHR33930:SF2">
    <property type="entry name" value="BLR3452 PROTEIN"/>
    <property type="match status" value="1"/>
</dbReference>
<name>A0A3B9H4W3_9PROT</name>
<reference evidence="2 3" key="1">
    <citation type="journal article" date="2018" name="Nat. Biotechnol.">
        <title>A standardized bacterial taxonomy based on genome phylogeny substantially revises the tree of life.</title>
        <authorList>
            <person name="Parks D.H."/>
            <person name="Chuvochina M."/>
            <person name="Waite D.W."/>
            <person name="Rinke C."/>
            <person name="Skarshewski A."/>
            <person name="Chaumeil P.A."/>
            <person name="Hugenholtz P."/>
        </authorList>
    </citation>
    <scope>NUCLEOTIDE SEQUENCE [LARGE SCALE GENOMIC DNA]</scope>
    <source>
        <strain evidence="2">UBA8733</strain>
    </source>
</reference>
<accession>A0A3B9H4W3</accession>
<dbReference type="Gene3D" id="1.20.1290.10">
    <property type="entry name" value="AhpD-like"/>
    <property type="match status" value="1"/>
</dbReference>
<evidence type="ECO:0000259" key="1">
    <source>
        <dbReference type="Pfam" id="PF02627"/>
    </source>
</evidence>
<dbReference type="NCBIfam" id="TIGR00778">
    <property type="entry name" value="ahpD_dom"/>
    <property type="match status" value="1"/>
</dbReference>